<organism evidence="1 2">
    <name type="scientific">Chaetoceros tenuissimus</name>
    <dbReference type="NCBI Taxonomy" id="426638"/>
    <lineage>
        <taxon>Eukaryota</taxon>
        <taxon>Sar</taxon>
        <taxon>Stramenopiles</taxon>
        <taxon>Ochrophyta</taxon>
        <taxon>Bacillariophyta</taxon>
        <taxon>Coscinodiscophyceae</taxon>
        <taxon>Chaetocerotophycidae</taxon>
        <taxon>Chaetocerotales</taxon>
        <taxon>Chaetocerotaceae</taxon>
        <taxon>Chaetoceros</taxon>
    </lineage>
</organism>
<gene>
    <name evidence="1" type="ORF">CTEN210_01255</name>
</gene>
<dbReference type="EMBL" id="BLLK01000020">
    <property type="protein sequence ID" value="GFH44781.1"/>
    <property type="molecule type" value="Genomic_DNA"/>
</dbReference>
<dbReference type="InterPro" id="IPR029058">
    <property type="entry name" value="AB_hydrolase_fold"/>
</dbReference>
<dbReference type="Gene3D" id="3.40.50.1820">
    <property type="entry name" value="alpha/beta hydrolase"/>
    <property type="match status" value="1"/>
</dbReference>
<keyword evidence="2" id="KW-1185">Reference proteome</keyword>
<comment type="caution">
    <text evidence="1">The sequence shown here is derived from an EMBL/GenBank/DDBJ whole genome shotgun (WGS) entry which is preliminary data.</text>
</comment>
<proteinExistence type="predicted"/>
<dbReference type="AlphaFoldDB" id="A0AAD3CH76"/>
<dbReference type="Proteomes" id="UP001054902">
    <property type="component" value="Unassembled WGS sequence"/>
</dbReference>
<name>A0AAD3CH76_9STRA</name>
<evidence type="ECO:0000313" key="2">
    <source>
        <dbReference type="Proteomes" id="UP001054902"/>
    </source>
</evidence>
<sequence>MATAVPEQVTYPIGDDVLGGSIYLIGSPSARNIAIISAGYPDDHECFIPFATKFAEQNDAFVGVTCLPGYHDSTEKPWREYKKNGYTFDEMVNAFREAAKIVESRSIYEKTIGVKPRLIGIFHDWGVAPGSMFINRYRQEYPDRKVEMINFDVLGSPHPEMEKELIPKIAPYSLYEIYIAIGYRSIFALMHLSQRHLPEKLAKVLFIPLILTLQIFRLSPTYKIDAKVFESRKTPLDPLRMMYMAYPYVNMFKAIFTGKSQKVFQDFSLPKDLEKTPVLYMYGTEKRIMFHDHRSVQILKSSKGKSNVIGVENSGHWLYTEGQRMEYCLEKVKEFLDTV</sequence>
<protein>
    <submittedName>
        <fullName evidence="1">Uncharacterized protein</fullName>
    </submittedName>
</protein>
<accession>A0AAD3CH76</accession>
<dbReference type="SUPFAM" id="SSF53474">
    <property type="entry name" value="alpha/beta-Hydrolases"/>
    <property type="match status" value="1"/>
</dbReference>
<evidence type="ECO:0000313" key="1">
    <source>
        <dbReference type="EMBL" id="GFH44781.1"/>
    </source>
</evidence>
<reference evidence="1 2" key="1">
    <citation type="journal article" date="2021" name="Sci. Rep.">
        <title>The genome of the diatom Chaetoceros tenuissimus carries an ancient integrated fragment of an extant virus.</title>
        <authorList>
            <person name="Hongo Y."/>
            <person name="Kimura K."/>
            <person name="Takaki Y."/>
            <person name="Yoshida Y."/>
            <person name="Baba S."/>
            <person name="Kobayashi G."/>
            <person name="Nagasaki K."/>
            <person name="Hano T."/>
            <person name="Tomaru Y."/>
        </authorList>
    </citation>
    <scope>NUCLEOTIDE SEQUENCE [LARGE SCALE GENOMIC DNA]</scope>
    <source>
        <strain evidence="1 2">NIES-3715</strain>
    </source>
</reference>